<dbReference type="SMART" id="SM00387">
    <property type="entry name" value="HATPase_c"/>
    <property type="match status" value="1"/>
</dbReference>
<feature type="transmembrane region" description="Helical" evidence="9">
    <location>
        <begin position="296"/>
        <end position="320"/>
    </location>
</feature>
<dbReference type="GO" id="GO:0000155">
    <property type="term" value="F:phosphorelay sensor kinase activity"/>
    <property type="evidence" value="ECO:0007669"/>
    <property type="project" value="InterPro"/>
</dbReference>
<feature type="transmembrane region" description="Helical" evidence="9">
    <location>
        <begin position="115"/>
        <end position="139"/>
    </location>
</feature>
<keyword evidence="9" id="KW-1133">Transmembrane helix</keyword>
<gene>
    <name evidence="11" type="ORF">E6C64_14590</name>
</gene>
<dbReference type="GO" id="GO:0046983">
    <property type="term" value="F:protein dimerization activity"/>
    <property type="evidence" value="ECO:0007669"/>
    <property type="project" value="InterPro"/>
</dbReference>
<sequence length="695" mass="73178">MFGPRAHSTTPSRVGAWTALAGALLAFAVLVYRITVDVAAGGSWVEMPVWLVPLDYLGSLAAPAVALLICWQQPRNRVGAFMAWIGLLVTASVALFSTAHLVLTVVGPADLSTGAALAVLANALFPVLYGWPVTVALIFPSGRLTTRAARMLFWSLLVSAGAIVATSITTFTNTPPPFESLANPMLWAAGEPALSVLFLLGWLGFFGAMIGSVILVLRRTRTTGGEARLQQLWLASVIVLAPIALVTCVLAVVAYAIPLMWSILPVDLAQLAVATAIVVAITRHGLYGIEHLLNRAAVYAVLAALVTVTFAAAALLVGLLAGGGSVPTTAIATALAATLFFSARARVQKLVDRAIAPHTVKARARIREFSDRLHRGRVDPYEVEDCLRLALGDPTARVWLLDGDEGIWRLVDGSAGVPDRESPRHVTAVAYAGVEIAAIEHRSETSYSPQLLDAVVAESAVPLAILHLYSETRRHLAEIESSRARIVEAGAEERRRLERDLHDGAQQRLIVLGVALRRIQRSLPGDARVLSPALDNAVGQVQATVTELRSIASGLRPARLDDGLTAALQDIATDSPIPIELRVPPTASLASSVTDTAYFIACEIITNAIKHADASRLAVTGDLTDDELLLTVRDDGRGGALARPGSGGLTGIADRAAALGGTVRISSEPGEGTSVTLTLPLAGTASDPSRLVGQD</sequence>
<evidence type="ECO:0000259" key="10">
    <source>
        <dbReference type="SMART" id="SM00387"/>
    </source>
</evidence>
<feature type="transmembrane region" description="Helical" evidence="9">
    <location>
        <begin position="47"/>
        <end position="69"/>
    </location>
</feature>
<keyword evidence="4" id="KW-0808">Transferase</keyword>
<feature type="transmembrane region" description="Helical" evidence="9">
    <location>
        <begin position="14"/>
        <end position="35"/>
    </location>
</feature>
<keyword evidence="9" id="KW-0812">Transmembrane</keyword>
<dbReference type="InterPro" id="IPR011712">
    <property type="entry name" value="Sig_transdc_His_kin_sub3_dim/P"/>
</dbReference>
<comment type="caution">
    <text evidence="11">The sequence shown here is derived from an EMBL/GenBank/DDBJ whole genome shotgun (WGS) entry which is preliminary data.</text>
</comment>
<evidence type="ECO:0000256" key="2">
    <source>
        <dbReference type="ARBA" id="ARBA00012438"/>
    </source>
</evidence>
<accession>A0A4S4FKQ1</accession>
<evidence type="ECO:0000256" key="6">
    <source>
        <dbReference type="ARBA" id="ARBA00022777"/>
    </source>
</evidence>
<dbReference type="AlphaFoldDB" id="A0A4S4FKQ1"/>
<evidence type="ECO:0000313" key="12">
    <source>
        <dbReference type="Proteomes" id="UP000309133"/>
    </source>
</evidence>
<evidence type="ECO:0000256" key="9">
    <source>
        <dbReference type="SAM" id="Phobius"/>
    </source>
</evidence>
<feature type="transmembrane region" description="Helical" evidence="9">
    <location>
        <begin position="81"/>
        <end position="103"/>
    </location>
</feature>
<dbReference type="PANTHER" id="PTHR24421:SF10">
    <property type="entry name" value="NITRATE_NITRITE SENSOR PROTEIN NARQ"/>
    <property type="match status" value="1"/>
</dbReference>
<dbReference type="CDD" id="cd16917">
    <property type="entry name" value="HATPase_UhpB-NarQ-NarX-like"/>
    <property type="match status" value="1"/>
</dbReference>
<proteinExistence type="predicted"/>
<protein>
    <recommendedName>
        <fullName evidence="2">histidine kinase</fullName>
        <ecNumber evidence="2">2.7.13.3</ecNumber>
    </recommendedName>
</protein>
<feature type="domain" description="Histidine kinase/HSP90-like ATPase" evidence="10">
    <location>
        <begin position="592"/>
        <end position="683"/>
    </location>
</feature>
<evidence type="ECO:0000256" key="3">
    <source>
        <dbReference type="ARBA" id="ARBA00022553"/>
    </source>
</evidence>
<evidence type="ECO:0000256" key="1">
    <source>
        <dbReference type="ARBA" id="ARBA00000085"/>
    </source>
</evidence>
<keyword evidence="8" id="KW-0902">Two-component regulatory system</keyword>
<dbReference type="InterPro" id="IPR036890">
    <property type="entry name" value="HATPase_C_sf"/>
</dbReference>
<keyword evidence="3" id="KW-0597">Phosphoprotein</keyword>
<reference evidence="11 12" key="1">
    <citation type="submission" date="2019-04" db="EMBL/GenBank/DDBJ databases">
        <authorList>
            <person name="Jiang L."/>
        </authorList>
    </citation>
    <scope>NUCLEOTIDE SEQUENCE [LARGE SCALE GENOMIC DNA]</scope>
    <source>
        <strain evidence="11 12">YIM 131853</strain>
    </source>
</reference>
<dbReference type="EC" id="2.7.13.3" evidence="2"/>
<dbReference type="Gene3D" id="1.20.5.1930">
    <property type="match status" value="1"/>
</dbReference>
<dbReference type="OrthoDB" id="5242012at2"/>
<evidence type="ECO:0000313" key="11">
    <source>
        <dbReference type="EMBL" id="THG29875.1"/>
    </source>
</evidence>
<dbReference type="GO" id="GO:0005524">
    <property type="term" value="F:ATP binding"/>
    <property type="evidence" value="ECO:0007669"/>
    <property type="project" value="UniProtKB-KW"/>
</dbReference>
<feature type="transmembrane region" description="Helical" evidence="9">
    <location>
        <begin position="151"/>
        <end position="172"/>
    </location>
</feature>
<dbReference type="Proteomes" id="UP000309133">
    <property type="component" value="Unassembled WGS sequence"/>
</dbReference>
<evidence type="ECO:0000256" key="4">
    <source>
        <dbReference type="ARBA" id="ARBA00022679"/>
    </source>
</evidence>
<name>A0A4S4FKQ1_9MICO</name>
<dbReference type="InterPro" id="IPR003594">
    <property type="entry name" value="HATPase_dom"/>
</dbReference>
<evidence type="ECO:0000256" key="5">
    <source>
        <dbReference type="ARBA" id="ARBA00022741"/>
    </source>
</evidence>
<keyword evidence="7" id="KW-0067">ATP-binding</keyword>
<dbReference type="EMBL" id="SSSM01000005">
    <property type="protein sequence ID" value="THG29875.1"/>
    <property type="molecule type" value="Genomic_DNA"/>
</dbReference>
<dbReference type="Gene3D" id="3.30.565.10">
    <property type="entry name" value="Histidine kinase-like ATPase, C-terminal domain"/>
    <property type="match status" value="1"/>
</dbReference>
<dbReference type="RefSeq" id="WP_136428204.1">
    <property type="nucleotide sequence ID" value="NZ_SSSM01000005.1"/>
</dbReference>
<dbReference type="InterPro" id="IPR050482">
    <property type="entry name" value="Sensor_HK_TwoCompSys"/>
</dbReference>
<keyword evidence="12" id="KW-1185">Reference proteome</keyword>
<dbReference type="GO" id="GO:0016020">
    <property type="term" value="C:membrane"/>
    <property type="evidence" value="ECO:0007669"/>
    <property type="project" value="InterPro"/>
</dbReference>
<dbReference type="Pfam" id="PF02518">
    <property type="entry name" value="HATPase_c"/>
    <property type="match status" value="1"/>
</dbReference>
<feature type="transmembrane region" description="Helical" evidence="9">
    <location>
        <begin position="232"/>
        <end position="257"/>
    </location>
</feature>
<comment type="catalytic activity">
    <reaction evidence="1">
        <text>ATP + protein L-histidine = ADP + protein N-phospho-L-histidine.</text>
        <dbReference type="EC" id="2.7.13.3"/>
    </reaction>
</comment>
<feature type="transmembrane region" description="Helical" evidence="9">
    <location>
        <begin position="326"/>
        <end position="343"/>
    </location>
</feature>
<feature type="transmembrane region" description="Helical" evidence="9">
    <location>
        <begin position="269"/>
        <end position="289"/>
    </location>
</feature>
<dbReference type="Pfam" id="PF07730">
    <property type="entry name" value="HisKA_3"/>
    <property type="match status" value="1"/>
</dbReference>
<evidence type="ECO:0000256" key="8">
    <source>
        <dbReference type="ARBA" id="ARBA00023012"/>
    </source>
</evidence>
<dbReference type="SUPFAM" id="SSF55874">
    <property type="entry name" value="ATPase domain of HSP90 chaperone/DNA topoisomerase II/histidine kinase"/>
    <property type="match status" value="1"/>
</dbReference>
<feature type="transmembrane region" description="Helical" evidence="9">
    <location>
        <begin position="192"/>
        <end position="217"/>
    </location>
</feature>
<evidence type="ECO:0000256" key="7">
    <source>
        <dbReference type="ARBA" id="ARBA00022840"/>
    </source>
</evidence>
<keyword evidence="6 11" id="KW-0418">Kinase</keyword>
<dbReference type="PANTHER" id="PTHR24421">
    <property type="entry name" value="NITRATE/NITRITE SENSOR PROTEIN NARX-RELATED"/>
    <property type="match status" value="1"/>
</dbReference>
<keyword evidence="5" id="KW-0547">Nucleotide-binding</keyword>
<organism evidence="11 12">
    <name type="scientific">Naasia lichenicola</name>
    <dbReference type="NCBI Taxonomy" id="2565933"/>
    <lineage>
        <taxon>Bacteria</taxon>
        <taxon>Bacillati</taxon>
        <taxon>Actinomycetota</taxon>
        <taxon>Actinomycetes</taxon>
        <taxon>Micrococcales</taxon>
        <taxon>Microbacteriaceae</taxon>
        <taxon>Naasia</taxon>
    </lineage>
</organism>
<keyword evidence="9" id="KW-0472">Membrane</keyword>